<dbReference type="AlphaFoldDB" id="A0A512BJC9"/>
<name>A0A512BJC9_9BACT</name>
<accession>A0A512BJC9</accession>
<reference evidence="2 3" key="1">
    <citation type="submission" date="2019-07" db="EMBL/GenBank/DDBJ databases">
        <title>Whole genome shotgun sequence of Segetibacter aerophilus NBRC 106135.</title>
        <authorList>
            <person name="Hosoyama A."/>
            <person name="Uohara A."/>
            <person name="Ohji S."/>
            <person name="Ichikawa N."/>
        </authorList>
    </citation>
    <scope>NUCLEOTIDE SEQUENCE [LARGE SCALE GENOMIC DNA]</scope>
    <source>
        <strain evidence="2 3">NBRC 106135</strain>
    </source>
</reference>
<evidence type="ECO:0000313" key="3">
    <source>
        <dbReference type="Proteomes" id="UP000321513"/>
    </source>
</evidence>
<comment type="caution">
    <text evidence="2">The sequence shown here is derived from an EMBL/GenBank/DDBJ whole genome shotgun (WGS) entry which is preliminary data.</text>
</comment>
<feature type="compositionally biased region" description="Low complexity" evidence="1">
    <location>
        <begin position="67"/>
        <end position="86"/>
    </location>
</feature>
<feature type="compositionally biased region" description="Basic and acidic residues" evidence="1">
    <location>
        <begin position="29"/>
        <end position="66"/>
    </location>
</feature>
<dbReference type="RefSeq" id="WP_147206197.1">
    <property type="nucleotide sequence ID" value="NZ_BJYT01000038.1"/>
</dbReference>
<organism evidence="2 3">
    <name type="scientific">Segetibacter aerophilus</name>
    <dbReference type="NCBI Taxonomy" id="670293"/>
    <lineage>
        <taxon>Bacteria</taxon>
        <taxon>Pseudomonadati</taxon>
        <taxon>Bacteroidota</taxon>
        <taxon>Chitinophagia</taxon>
        <taxon>Chitinophagales</taxon>
        <taxon>Chitinophagaceae</taxon>
        <taxon>Segetibacter</taxon>
    </lineage>
</organism>
<dbReference type="PROSITE" id="PS51257">
    <property type="entry name" value="PROKAR_LIPOPROTEIN"/>
    <property type="match status" value="1"/>
</dbReference>
<gene>
    <name evidence="2" type="ORF">SAE01_45640</name>
</gene>
<protein>
    <recommendedName>
        <fullName evidence="4">Lipoprotein</fullName>
    </recommendedName>
</protein>
<evidence type="ECO:0000256" key="1">
    <source>
        <dbReference type="SAM" id="MobiDB-lite"/>
    </source>
</evidence>
<evidence type="ECO:0008006" key="4">
    <source>
        <dbReference type="Google" id="ProtNLM"/>
    </source>
</evidence>
<proteinExistence type="predicted"/>
<evidence type="ECO:0000313" key="2">
    <source>
        <dbReference type="EMBL" id="GEO12068.1"/>
    </source>
</evidence>
<dbReference type="Proteomes" id="UP000321513">
    <property type="component" value="Unassembled WGS sequence"/>
</dbReference>
<dbReference type="EMBL" id="BJYT01000038">
    <property type="protein sequence ID" value="GEO12068.1"/>
    <property type="molecule type" value="Genomic_DNA"/>
</dbReference>
<keyword evidence="3" id="KW-1185">Reference proteome</keyword>
<sequence length="113" mass="11724">MKKISVVYLSGLLLFAACENGGSSTVGSYEKEETSQSSEKSEGGAEGHSGQAKEGKEHESTEHKTTEPATTQPATTDTTLPTSGDTRQGGSAAEIKTGANVPVDTNNKVKPRP</sequence>
<feature type="region of interest" description="Disordered" evidence="1">
    <location>
        <begin position="20"/>
        <end position="113"/>
    </location>
</feature>
<feature type="compositionally biased region" description="Polar residues" evidence="1">
    <location>
        <begin position="103"/>
        <end position="113"/>
    </location>
</feature>